<evidence type="ECO:0000313" key="8">
    <source>
        <dbReference type="EMBL" id="CAL8106611.1"/>
    </source>
</evidence>
<protein>
    <recommendedName>
        <fullName evidence="10">Sodium-dependent phosphate transport protein 2B</fullName>
    </recommendedName>
</protein>
<dbReference type="NCBIfam" id="NF037997">
    <property type="entry name" value="Na_Pi_symport"/>
    <property type="match status" value="1"/>
</dbReference>
<comment type="similarity">
    <text evidence="2">Belongs to the SLC34A transporter family.</text>
</comment>
<comment type="caution">
    <text evidence="8">The sequence shown here is derived from an EMBL/GenBank/DDBJ whole genome shotgun (WGS) entry which is preliminary data.</text>
</comment>
<keyword evidence="4 7" id="KW-0812">Transmembrane</keyword>
<evidence type="ECO:0000256" key="7">
    <source>
        <dbReference type="SAM" id="Phobius"/>
    </source>
</evidence>
<organism evidence="8 9">
    <name type="scientific">Orchesella dallaii</name>
    <dbReference type="NCBI Taxonomy" id="48710"/>
    <lineage>
        <taxon>Eukaryota</taxon>
        <taxon>Metazoa</taxon>
        <taxon>Ecdysozoa</taxon>
        <taxon>Arthropoda</taxon>
        <taxon>Hexapoda</taxon>
        <taxon>Collembola</taxon>
        <taxon>Entomobryomorpha</taxon>
        <taxon>Entomobryoidea</taxon>
        <taxon>Orchesellidae</taxon>
        <taxon>Orchesellinae</taxon>
        <taxon>Orchesella</taxon>
    </lineage>
</organism>
<feature type="transmembrane region" description="Helical" evidence="7">
    <location>
        <begin position="463"/>
        <end position="485"/>
    </location>
</feature>
<dbReference type="PANTHER" id="PTHR10010">
    <property type="entry name" value="SOLUTE CARRIER FAMILY 34 SODIUM PHOSPHATE , MEMBER 2-RELATED"/>
    <property type="match status" value="1"/>
</dbReference>
<feature type="transmembrane region" description="Helical" evidence="7">
    <location>
        <begin position="421"/>
        <end position="443"/>
    </location>
</feature>
<keyword evidence="9" id="KW-1185">Reference proteome</keyword>
<evidence type="ECO:0000256" key="2">
    <source>
        <dbReference type="ARBA" id="ARBA00005808"/>
    </source>
</evidence>
<reference evidence="8 9" key="1">
    <citation type="submission" date="2024-08" db="EMBL/GenBank/DDBJ databases">
        <authorList>
            <person name="Cucini C."/>
            <person name="Frati F."/>
        </authorList>
    </citation>
    <scope>NUCLEOTIDE SEQUENCE [LARGE SCALE GENOMIC DNA]</scope>
</reference>
<proteinExistence type="inferred from homology"/>
<accession>A0ABP1QKC7</accession>
<evidence type="ECO:0000256" key="6">
    <source>
        <dbReference type="ARBA" id="ARBA00023136"/>
    </source>
</evidence>
<evidence type="ECO:0000313" key="9">
    <source>
        <dbReference type="Proteomes" id="UP001642540"/>
    </source>
</evidence>
<feature type="transmembrane region" description="Helical" evidence="7">
    <location>
        <begin position="84"/>
        <end position="105"/>
    </location>
</feature>
<evidence type="ECO:0000256" key="4">
    <source>
        <dbReference type="ARBA" id="ARBA00022692"/>
    </source>
</evidence>
<feature type="transmembrane region" description="Helical" evidence="7">
    <location>
        <begin position="126"/>
        <end position="144"/>
    </location>
</feature>
<evidence type="ECO:0000256" key="5">
    <source>
        <dbReference type="ARBA" id="ARBA00022989"/>
    </source>
</evidence>
<keyword evidence="6 7" id="KW-0472">Membrane</keyword>
<evidence type="ECO:0000256" key="3">
    <source>
        <dbReference type="ARBA" id="ARBA00022475"/>
    </source>
</evidence>
<dbReference type="InterPro" id="IPR003841">
    <property type="entry name" value="Na/Pi_transpt"/>
</dbReference>
<feature type="transmembrane region" description="Helical" evidence="7">
    <location>
        <begin position="355"/>
        <end position="383"/>
    </location>
</feature>
<sequence length="610" mass="65861">MGEKKVTPLLTVSAEETPLMMASSPGDLTATNAGQPKHTLFSYPPSDDTMSDRTEFNGSSITPGTSLHDNLGQLGEPPTSWKQILVKICCILVLLYFFVCSLGFLSDSFRLIAGKAAGEALQKETLISNPIVGVMMGILVTVAVQSSSTSTSIVVSLVSSGLFSVKTAIPIVMGANLGTSITNTVVALTHMTNREDFERAFGGAVLHDMFNLLTVSTLLTVEKLTSYLEVTTTKIMSTFDLQSKKGGEIQVLSLLTKPFTSMVIQINKDVIIGWSINDPKYDDARLLKVWCNSTTTTDSSTIIGADLPGTEDGDDDIIGNDNKTSVKTAKKCKLAVAVQKAVNADIPYVPCLTGYLAMGIGAIMTVLVQSSSVFTSALTPLIAMGMISLERAYPLTLGSNLGTTTTAMLAALAAEGPNLKWSIQLALCHFLFNLTGILLFYPIPFTRFPIQMAAALGRVTAKYRWFAVFYLISMFFLLPLIVFSLSMLGRIAFYVISLPIGISIVLVIILNFLQSCKPHALPDQLRTWNFLPIWLRSLEPYDRIVNQVVQFFARTCCASCCKTAAATASSASNSSSRMRLKPIDSVPGGIENLAFLRGNESVVSFQQTSL</sequence>
<keyword evidence="5 7" id="KW-1133">Transmembrane helix</keyword>
<evidence type="ECO:0008006" key="10">
    <source>
        <dbReference type="Google" id="ProtNLM"/>
    </source>
</evidence>
<comment type="subcellular location">
    <subcellularLocation>
        <location evidence="1">Apical cell membrane</location>
        <topology evidence="1">Multi-pass membrane protein</topology>
    </subcellularLocation>
</comment>
<dbReference type="Proteomes" id="UP001642540">
    <property type="component" value="Unassembled WGS sequence"/>
</dbReference>
<dbReference type="EMBL" id="CAXLJM020000038">
    <property type="protein sequence ID" value="CAL8106611.1"/>
    <property type="molecule type" value="Genomic_DNA"/>
</dbReference>
<name>A0ABP1QKC7_9HEXA</name>
<dbReference type="Pfam" id="PF02690">
    <property type="entry name" value="Na_Pi_cotrans"/>
    <property type="match status" value="2"/>
</dbReference>
<dbReference type="PANTHER" id="PTHR10010:SF46">
    <property type="entry name" value="SODIUM-DEPENDENT PHOSPHATE TRANSPORT PROTEIN 2B"/>
    <property type="match status" value="1"/>
</dbReference>
<keyword evidence="3" id="KW-1003">Cell membrane</keyword>
<gene>
    <name evidence="8" type="ORF">ODALV1_LOCUS12411</name>
</gene>
<evidence type="ECO:0000256" key="1">
    <source>
        <dbReference type="ARBA" id="ARBA00004424"/>
    </source>
</evidence>
<feature type="transmembrane region" description="Helical" evidence="7">
    <location>
        <begin position="491"/>
        <end position="513"/>
    </location>
</feature>